<feature type="transmembrane region" description="Helical" evidence="9">
    <location>
        <begin position="208"/>
        <end position="229"/>
    </location>
</feature>
<dbReference type="CDD" id="cd18578">
    <property type="entry name" value="ABC_6TM_Pgp_ABCB1_D2_like"/>
    <property type="match status" value="1"/>
</dbReference>
<dbReference type="GO" id="GO:0005743">
    <property type="term" value="C:mitochondrial inner membrane"/>
    <property type="evidence" value="ECO:0007669"/>
    <property type="project" value="TreeGrafter"/>
</dbReference>
<dbReference type="InterPro" id="IPR003439">
    <property type="entry name" value="ABC_transporter-like_ATP-bd"/>
</dbReference>
<dbReference type="STRING" id="1182545.A0A072PEQ3"/>
<dbReference type="PROSITE" id="PS50929">
    <property type="entry name" value="ABC_TM1F"/>
    <property type="match status" value="2"/>
</dbReference>
<dbReference type="GeneID" id="25284758"/>
<dbReference type="GO" id="GO:0090374">
    <property type="term" value="P:oligopeptide export from mitochondrion"/>
    <property type="evidence" value="ECO:0007669"/>
    <property type="project" value="TreeGrafter"/>
</dbReference>
<dbReference type="SMART" id="SM00382">
    <property type="entry name" value="AAA"/>
    <property type="match status" value="2"/>
</dbReference>
<dbReference type="EMBL" id="AMGV01000011">
    <property type="protein sequence ID" value="KEF54055.1"/>
    <property type="molecule type" value="Genomic_DNA"/>
</dbReference>
<dbReference type="Pfam" id="PF00664">
    <property type="entry name" value="ABC_membrane"/>
    <property type="match status" value="2"/>
</dbReference>
<dbReference type="InterPro" id="IPR017871">
    <property type="entry name" value="ABC_transporter-like_CS"/>
</dbReference>
<dbReference type="VEuPathDB" id="FungiDB:A1O9_09850"/>
<evidence type="ECO:0000256" key="8">
    <source>
        <dbReference type="ARBA" id="ARBA00049740"/>
    </source>
</evidence>
<dbReference type="FunFam" id="3.40.50.300:FF:000913">
    <property type="entry name" value="ABC multidrug transporter SitT"/>
    <property type="match status" value="1"/>
</dbReference>
<feature type="domain" description="ABC transporter" evidence="10">
    <location>
        <begin position="1117"/>
        <end position="1355"/>
    </location>
</feature>
<evidence type="ECO:0000256" key="9">
    <source>
        <dbReference type="SAM" id="Phobius"/>
    </source>
</evidence>
<feature type="transmembrane region" description="Helical" evidence="9">
    <location>
        <begin position="334"/>
        <end position="365"/>
    </location>
</feature>
<gene>
    <name evidence="12" type="ORF">A1O9_09850</name>
</gene>
<dbReference type="SUPFAM" id="SSF90123">
    <property type="entry name" value="ABC transporter transmembrane region"/>
    <property type="match status" value="2"/>
</dbReference>
<feature type="transmembrane region" description="Helical" evidence="9">
    <location>
        <begin position="111"/>
        <end position="132"/>
    </location>
</feature>
<dbReference type="InterPro" id="IPR027417">
    <property type="entry name" value="P-loop_NTPase"/>
</dbReference>
<dbReference type="PROSITE" id="PS00211">
    <property type="entry name" value="ABC_TRANSPORTER_1"/>
    <property type="match status" value="2"/>
</dbReference>
<evidence type="ECO:0000259" key="11">
    <source>
        <dbReference type="PROSITE" id="PS50929"/>
    </source>
</evidence>
<evidence type="ECO:0000313" key="12">
    <source>
        <dbReference type="EMBL" id="KEF54055.1"/>
    </source>
</evidence>
<evidence type="ECO:0000256" key="5">
    <source>
        <dbReference type="ARBA" id="ARBA00022840"/>
    </source>
</evidence>
<organism evidence="12 13">
    <name type="scientific">Exophiala aquamarina CBS 119918</name>
    <dbReference type="NCBI Taxonomy" id="1182545"/>
    <lineage>
        <taxon>Eukaryota</taxon>
        <taxon>Fungi</taxon>
        <taxon>Dikarya</taxon>
        <taxon>Ascomycota</taxon>
        <taxon>Pezizomycotina</taxon>
        <taxon>Eurotiomycetes</taxon>
        <taxon>Chaetothyriomycetidae</taxon>
        <taxon>Chaetothyriales</taxon>
        <taxon>Herpotrichiellaceae</taxon>
        <taxon>Exophiala</taxon>
    </lineage>
</organism>
<keyword evidence="3 9" id="KW-0812">Transmembrane</keyword>
<dbReference type="Gene3D" id="3.40.50.300">
    <property type="entry name" value="P-loop containing nucleotide triphosphate hydrolases"/>
    <property type="match status" value="2"/>
</dbReference>
<feature type="domain" description="ABC transmembrane type-1" evidence="11">
    <location>
        <begin position="770"/>
        <end position="1059"/>
    </location>
</feature>
<feature type="transmembrane region" description="Helical" evidence="9">
    <location>
        <begin position="183"/>
        <end position="202"/>
    </location>
</feature>
<keyword evidence="13" id="KW-1185">Reference proteome</keyword>
<evidence type="ECO:0000256" key="7">
    <source>
        <dbReference type="ARBA" id="ARBA00023136"/>
    </source>
</evidence>
<dbReference type="PANTHER" id="PTHR43394">
    <property type="entry name" value="ATP-DEPENDENT PERMEASE MDL1, MITOCHONDRIAL"/>
    <property type="match status" value="1"/>
</dbReference>
<feature type="transmembrane region" description="Helical" evidence="9">
    <location>
        <begin position="766"/>
        <end position="790"/>
    </location>
</feature>
<protein>
    <recommendedName>
        <fullName evidence="8">ABC multidrug transporter MDR2</fullName>
    </recommendedName>
</protein>
<reference evidence="12 13" key="1">
    <citation type="submission" date="2013-03" db="EMBL/GenBank/DDBJ databases">
        <title>The Genome Sequence of Exophiala aquamarina CBS 119918.</title>
        <authorList>
            <consortium name="The Broad Institute Genomics Platform"/>
            <person name="Cuomo C."/>
            <person name="de Hoog S."/>
            <person name="Gorbushina A."/>
            <person name="Walker B."/>
            <person name="Young S.K."/>
            <person name="Zeng Q."/>
            <person name="Gargeya S."/>
            <person name="Fitzgerald M."/>
            <person name="Haas B."/>
            <person name="Abouelleil A."/>
            <person name="Allen A.W."/>
            <person name="Alvarado L."/>
            <person name="Arachchi H.M."/>
            <person name="Berlin A.M."/>
            <person name="Chapman S.B."/>
            <person name="Gainer-Dewar J."/>
            <person name="Goldberg J."/>
            <person name="Griggs A."/>
            <person name="Gujja S."/>
            <person name="Hansen M."/>
            <person name="Howarth C."/>
            <person name="Imamovic A."/>
            <person name="Ireland A."/>
            <person name="Larimer J."/>
            <person name="McCowan C."/>
            <person name="Murphy C."/>
            <person name="Pearson M."/>
            <person name="Poon T.W."/>
            <person name="Priest M."/>
            <person name="Roberts A."/>
            <person name="Saif S."/>
            <person name="Shea T."/>
            <person name="Sisk P."/>
            <person name="Sykes S."/>
            <person name="Wortman J."/>
            <person name="Nusbaum C."/>
            <person name="Birren B."/>
        </authorList>
    </citation>
    <scope>NUCLEOTIDE SEQUENCE [LARGE SCALE GENOMIC DNA]</scope>
    <source>
        <strain evidence="12 13">CBS 119918</strain>
    </source>
</reference>
<dbReference type="Pfam" id="PF00005">
    <property type="entry name" value="ABC_tran"/>
    <property type="match status" value="2"/>
</dbReference>
<feature type="transmembrane region" description="Helical" evidence="9">
    <location>
        <begin position="1033"/>
        <end position="1054"/>
    </location>
</feature>
<comment type="subcellular location">
    <subcellularLocation>
        <location evidence="1">Membrane</location>
        <topology evidence="1">Multi-pass membrane protein</topology>
    </subcellularLocation>
</comment>
<keyword evidence="4" id="KW-0547">Nucleotide-binding</keyword>
<evidence type="ECO:0000259" key="10">
    <source>
        <dbReference type="PROSITE" id="PS50893"/>
    </source>
</evidence>
<dbReference type="Proteomes" id="UP000027920">
    <property type="component" value="Unassembled WGS sequence"/>
</dbReference>
<comment type="caution">
    <text evidence="12">The sequence shown here is derived from an EMBL/GenBank/DDBJ whole genome shotgun (WGS) entry which is preliminary data.</text>
</comment>
<evidence type="ECO:0000256" key="6">
    <source>
        <dbReference type="ARBA" id="ARBA00022989"/>
    </source>
</evidence>
<dbReference type="GO" id="GO:0015421">
    <property type="term" value="F:ABC-type oligopeptide transporter activity"/>
    <property type="evidence" value="ECO:0007669"/>
    <property type="project" value="TreeGrafter"/>
</dbReference>
<evidence type="ECO:0000256" key="1">
    <source>
        <dbReference type="ARBA" id="ARBA00004141"/>
    </source>
</evidence>
<comment type="similarity">
    <text evidence="2">Belongs to the ABC transporter superfamily. ABCB family. Multidrug resistance exporter (TC 3.A.1.201) subfamily.</text>
</comment>
<dbReference type="Gene3D" id="1.20.1560.10">
    <property type="entry name" value="ABC transporter type 1, transmembrane domain"/>
    <property type="match status" value="1"/>
</dbReference>
<evidence type="ECO:0000256" key="3">
    <source>
        <dbReference type="ARBA" id="ARBA00022692"/>
    </source>
</evidence>
<dbReference type="InterPro" id="IPR039421">
    <property type="entry name" value="Type_1_exporter"/>
</dbReference>
<feature type="transmembrane region" description="Helical" evidence="9">
    <location>
        <begin position="810"/>
        <end position="839"/>
    </location>
</feature>
<dbReference type="OrthoDB" id="6500128at2759"/>
<evidence type="ECO:0000256" key="2">
    <source>
        <dbReference type="ARBA" id="ARBA00007577"/>
    </source>
</evidence>
<feature type="transmembrane region" description="Helical" evidence="9">
    <location>
        <begin position="881"/>
        <end position="908"/>
    </location>
</feature>
<proteinExistence type="inferred from homology"/>
<dbReference type="InterPro" id="IPR036640">
    <property type="entry name" value="ABC1_TM_sf"/>
</dbReference>
<feature type="transmembrane region" description="Helical" evidence="9">
    <location>
        <begin position="50"/>
        <end position="70"/>
    </location>
</feature>
<name>A0A072PEQ3_9EURO</name>
<dbReference type="SUPFAM" id="SSF52540">
    <property type="entry name" value="P-loop containing nucleoside triphosphate hydrolases"/>
    <property type="match status" value="2"/>
</dbReference>
<dbReference type="HOGENOM" id="CLU_000604_17_0_1"/>
<feature type="transmembrane region" description="Helical" evidence="9">
    <location>
        <begin position="914"/>
        <end position="936"/>
    </location>
</feature>
<feature type="domain" description="ABC transmembrane type-1" evidence="11">
    <location>
        <begin position="57"/>
        <end position="360"/>
    </location>
</feature>
<keyword evidence="5" id="KW-0067">ATP-binding</keyword>
<keyword evidence="7 9" id="KW-0472">Membrane</keyword>
<accession>A0A072PEQ3</accession>
<evidence type="ECO:0000256" key="4">
    <source>
        <dbReference type="ARBA" id="ARBA00022741"/>
    </source>
</evidence>
<sequence length="1359" mass="147099">MAARLLGKMVLSKRHREKRHSDELDDKKGGQSSSSILAYFRLIRYAGTTWLDIGLTIAGTLFAAAAGVPWPLMAILFGELIDEINGVACDADDDVRGTPHEQEINRKVVQLVYISAVGLALMFVYFNCWSVFSHRLAYRLREDYFRSLLKQDQEFIDKHQAGEVSSRLNTDIQTIQSGTCEKVGMIIAALSFLVTAYVVAFIKQAKLAGMLVPLLPAFLLVTLVGGVFFQKYASLMTDATAAASNIAAETLSHITLVKAFEAGPRLESKYAKHMQIGRAYGIKKGLVAAIQAGLIYFIAYSAQALSYWQGSRMIVDLIRGLITGSGGGSTVGDIYTVVFILIDACVILGITAPFIPLLGASAAAFEKLKRDIDHRSLIDLSSEAGIALDSDSPGLIEFSNVSFAYPARPDDIVLHNINLKFPTGKHTAIVGPSGSGKSTIAALLARLYDPMEGCISVDGHVLTDLNVRSLRAFISLVQQEPALLNRSILENIALGLVDSRAPISQSLKQMLEGTCLSKIVAEGIDNPRTVAKHGESIGELLDLVRRAARLADADTFVQLLNQGYCTLVGPDGQRLSGGQKQRVAIARALVRDPCVLILDEATASLDSMSEHRVQKAINESTGKRTVISIAHRLSTIKDADNIIVLSNGEVVEQGTYEDLNSRSGVFTRMVTSQSLEHATHDPQTISTHHMHFDPKNTTSNDLSTHSDDCQSSISFAGEMLHLHAAESGDGEAEPNASTQSDLFSMDSTLSLWILIKGLGRYARPQLPWLVIAAFAAVIVGLTFSSGGLIFGNTVGALSPCNTTINHILYIGKFFGGMLFMIACVEFLANFVSWSSFAIVSERLLYTIRVLSFRSLVEKSVQWHQSTIQNPSETLSVITKDCAAIAGFSGSTMGTLFSILVNFLVAIILSHIIAWKIAIVCLAVVPILLGSGILQLYSQSRFEEKSSKALTRAVGVATETVTLFTTIATFSLQRNMSESFMEALSAPRNDILLGSIYANIWLAISNSIGFFVYAFAYWWGAHQVIKGENTQKQFFIILVAMLVSAQLWGQAFSLAPEVSRARSSASRIMSLIDSTSSRDHCEGDDALSQESGEISQDVEKQAGRVSVNLANSQRGAAVSFRSVCFAYPSSPDRSVLQNISFEVSPGQLCGLVGPSGAGKSTIIDLVQNVYNATSGSVEIDGVNVSHKDFRHEIAIVPQENALFSGTVWFNVSLGARPSQSATNEDIEEACKLAGLHDTIVGLPNGYETECGPNGSHLSGGQRQRLSIARALVRKPRLLILDESTSALDAQTEQALQEGLEGVVRKSGITVIAITHRLRTVQKANVIMVIEGGKLIGSGTHEQLLHTSETYRTNAEQQMLR</sequence>
<dbReference type="RefSeq" id="XP_013256645.1">
    <property type="nucleotide sequence ID" value="XM_013401191.1"/>
</dbReference>
<feature type="transmembrane region" description="Helical" evidence="9">
    <location>
        <begin position="948"/>
        <end position="970"/>
    </location>
</feature>
<dbReference type="GO" id="GO:0005524">
    <property type="term" value="F:ATP binding"/>
    <property type="evidence" value="ECO:0007669"/>
    <property type="project" value="UniProtKB-KW"/>
</dbReference>
<feature type="transmembrane region" description="Helical" evidence="9">
    <location>
        <begin position="286"/>
        <end position="308"/>
    </location>
</feature>
<dbReference type="CDD" id="cd18577">
    <property type="entry name" value="ABC_6TM_Pgp_ABCB1_D1_like"/>
    <property type="match status" value="1"/>
</dbReference>
<dbReference type="InterPro" id="IPR003593">
    <property type="entry name" value="AAA+_ATPase"/>
</dbReference>
<dbReference type="PANTHER" id="PTHR43394:SF1">
    <property type="entry name" value="ATP-BINDING CASSETTE SUB-FAMILY B MEMBER 10, MITOCHONDRIAL"/>
    <property type="match status" value="1"/>
</dbReference>
<evidence type="ECO:0000313" key="13">
    <source>
        <dbReference type="Proteomes" id="UP000027920"/>
    </source>
</evidence>
<feature type="domain" description="ABC transporter" evidence="10">
    <location>
        <begin position="396"/>
        <end position="672"/>
    </location>
</feature>
<dbReference type="InterPro" id="IPR011527">
    <property type="entry name" value="ABC1_TM_dom"/>
</dbReference>
<dbReference type="GO" id="GO:0016887">
    <property type="term" value="F:ATP hydrolysis activity"/>
    <property type="evidence" value="ECO:0007669"/>
    <property type="project" value="InterPro"/>
</dbReference>
<feature type="transmembrane region" description="Helical" evidence="9">
    <location>
        <begin position="990"/>
        <end position="1012"/>
    </location>
</feature>
<dbReference type="PROSITE" id="PS50893">
    <property type="entry name" value="ABC_TRANSPORTER_2"/>
    <property type="match status" value="2"/>
</dbReference>
<keyword evidence="6 9" id="KW-1133">Transmembrane helix</keyword>